<dbReference type="EMBL" id="JAWDJW010000060">
    <property type="protein sequence ID" value="KAK3081814.1"/>
    <property type="molecule type" value="Genomic_DNA"/>
</dbReference>
<comment type="caution">
    <text evidence="1">The sequence shown here is derived from an EMBL/GenBank/DDBJ whole genome shotgun (WGS) entry which is preliminary data.</text>
</comment>
<organism evidence="1 2">
    <name type="scientific">Coniosporium uncinatum</name>
    <dbReference type="NCBI Taxonomy" id="93489"/>
    <lineage>
        <taxon>Eukaryota</taxon>
        <taxon>Fungi</taxon>
        <taxon>Dikarya</taxon>
        <taxon>Ascomycota</taxon>
        <taxon>Pezizomycotina</taxon>
        <taxon>Dothideomycetes</taxon>
        <taxon>Dothideomycetes incertae sedis</taxon>
        <taxon>Coniosporium</taxon>
    </lineage>
</organism>
<evidence type="ECO:0000313" key="1">
    <source>
        <dbReference type="EMBL" id="KAK3081814.1"/>
    </source>
</evidence>
<gene>
    <name evidence="1" type="ORF">LTS18_002003</name>
</gene>
<evidence type="ECO:0000313" key="2">
    <source>
        <dbReference type="Proteomes" id="UP001186974"/>
    </source>
</evidence>
<proteinExistence type="predicted"/>
<sequence length="396" mass="42681">MSDPKSSIPSWQRAAPSSSPRTEGSSTQKPPPPAASTPSQAPGAEETVRTDATDDASLLERGRQFLQESHIRVAPRERKVAFLERKGLKKEHIEHLLGTTPTPQSMKSAVQESGWAAEAKASRAVAPVTQPKKDVPPIITYPEFLVQAHKPEPLVTSQRLLNTLYIAGGSAALIYGLSKYIVGPMADTLTAARHEFLSHTSTQINDLNEKLEGMVSTVPSTDVSKKEAFRDVDDVESIASDPTELYHRDIGIQTSPSLSRRGSHAADSLDSDSNAVSNPVEKVESHEKRLKTMASHLSELSESAKNNTSANTDVSNKLAELRSYLDEMLYASPYYGYGYGGLDGRGVGGTGGSSPGGLNNKDDAIEKVKAEIRSVKGVLLSARNFPSAQHRNVPSR</sequence>
<name>A0ACC3DYN7_9PEZI</name>
<accession>A0ACC3DYN7</accession>
<keyword evidence="2" id="KW-1185">Reference proteome</keyword>
<dbReference type="Proteomes" id="UP001186974">
    <property type="component" value="Unassembled WGS sequence"/>
</dbReference>
<reference evidence="1" key="1">
    <citation type="submission" date="2024-09" db="EMBL/GenBank/DDBJ databases">
        <title>Black Yeasts Isolated from many extreme environments.</title>
        <authorList>
            <person name="Coleine C."/>
            <person name="Stajich J.E."/>
            <person name="Selbmann L."/>
        </authorList>
    </citation>
    <scope>NUCLEOTIDE SEQUENCE</scope>
    <source>
        <strain evidence="1">CCFEE 5737</strain>
    </source>
</reference>
<protein>
    <submittedName>
        <fullName evidence="1">Uncharacterized protein</fullName>
    </submittedName>
</protein>